<organism evidence="4 5">
    <name type="scientific">Kutzneria albida DSM 43870</name>
    <dbReference type="NCBI Taxonomy" id="1449976"/>
    <lineage>
        <taxon>Bacteria</taxon>
        <taxon>Bacillati</taxon>
        <taxon>Actinomycetota</taxon>
        <taxon>Actinomycetes</taxon>
        <taxon>Pseudonocardiales</taxon>
        <taxon>Pseudonocardiaceae</taxon>
        <taxon>Kutzneria</taxon>
    </lineage>
</organism>
<proteinExistence type="predicted"/>
<evidence type="ECO:0000256" key="1">
    <source>
        <dbReference type="ARBA" id="ARBA00022741"/>
    </source>
</evidence>
<dbReference type="Pfam" id="PF13191">
    <property type="entry name" value="AAA_16"/>
    <property type="match status" value="1"/>
</dbReference>
<evidence type="ECO:0000256" key="2">
    <source>
        <dbReference type="ARBA" id="ARBA00022840"/>
    </source>
</evidence>
<dbReference type="Gene3D" id="1.25.40.10">
    <property type="entry name" value="Tetratricopeptide repeat domain"/>
    <property type="match status" value="1"/>
</dbReference>
<dbReference type="GO" id="GO:0003677">
    <property type="term" value="F:DNA binding"/>
    <property type="evidence" value="ECO:0007669"/>
    <property type="project" value="InterPro"/>
</dbReference>
<dbReference type="eggNOG" id="COG2909">
    <property type="taxonomic scope" value="Bacteria"/>
</dbReference>
<dbReference type="PROSITE" id="PS50043">
    <property type="entry name" value="HTH_LUXR_2"/>
    <property type="match status" value="1"/>
</dbReference>
<dbReference type="HOGENOM" id="CLU_006850_2_2_11"/>
<name>W5WUL1_9PSEU</name>
<evidence type="ECO:0000313" key="4">
    <source>
        <dbReference type="EMBL" id="AHI01840.1"/>
    </source>
</evidence>
<dbReference type="STRING" id="1449976.KALB_8483"/>
<dbReference type="eggNOG" id="COG3899">
    <property type="taxonomic scope" value="Bacteria"/>
</dbReference>
<dbReference type="PANTHER" id="PTHR16305">
    <property type="entry name" value="TESTICULAR SOLUBLE ADENYLYL CYCLASE"/>
    <property type="match status" value="1"/>
</dbReference>
<dbReference type="SUPFAM" id="SSF52540">
    <property type="entry name" value="P-loop containing nucleoside triphosphate hydrolases"/>
    <property type="match status" value="1"/>
</dbReference>
<dbReference type="PANTHER" id="PTHR16305:SF35">
    <property type="entry name" value="TRANSCRIPTIONAL ACTIVATOR DOMAIN"/>
    <property type="match status" value="1"/>
</dbReference>
<keyword evidence="2" id="KW-0067">ATP-binding</keyword>
<dbReference type="EMBL" id="CP007155">
    <property type="protein sequence ID" value="AHI01840.1"/>
    <property type="molecule type" value="Genomic_DNA"/>
</dbReference>
<dbReference type="Pfam" id="PF00196">
    <property type="entry name" value="GerE"/>
    <property type="match status" value="1"/>
</dbReference>
<dbReference type="InterPro" id="IPR036388">
    <property type="entry name" value="WH-like_DNA-bd_sf"/>
</dbReference>
<dbReference type="SUPFAM" id="SSF48452">
    <property type="entry name" value="TPR-like"/>
    <property type="match status" value="1"/>
</dbReference>
<dbReference type="Proteomes" id="UP000019225">
    <property type="component" value="Chromosome"/>
</dbReference>
<keyword evidence="5" id="KW-1185">Reference proteome</keyword>
<dbReference type="CDD" id="cd06170">
    <property type="entry name" value="LuxR_C_like"/>
    <property type="match status" value="1"/>
</dbReference>
<evidence type="ECO:0000259" key="3">
    <source>
        <dbReference type="PROSITE" id="PS50043"/>
    </source>
</evidence>
<dbReference type="GO" id="GO:0005737">
    <property type="term" value="C:cytoplasm"/>
    <property type="evidence" value="ECO:0007669"/>
    <property type="project" value="TreeGrafter"/>
</dbReference>
<dbReference type="GO" id="GO:0004016">
    <property type="term" value="F:adenylate cyclase activity"/>
    <property type="evidence" value="ECO:0007669"/>
    <property type="project" value="TreeGrafter"/>
</dbReference>
<dbReference type="GO" id="GO:0006355">
    <property type="term" value="P:regulation of DNA-templated transcription"/>
    <property type="evidence" value="ECO:0007669"/>
    <property type="project" value="InterPro"/>
</dbReference>
<dbReference type="InterPro" id="IPR000792">
    <property type="entry name" value="Tscrpt_reg_LuxR_C"/>
</dbReference>
<keyword evidence="1" id="KW-0547">Nucleotide-binding</keyword>
<dbReference type="GO" id="GO:0005524">
    <property type="term" value="F:ATP binding"/>
    <property type="evidence" value="ECO:0007669"/>
    <property type="project" value="UniProtKB-KW"/>
</dbReference>
<dbReference type="InterPro" id="IPR011990">
    <property type="entry name" value="TPR-like_helical_dom_sf"/>
</dbReference>
<protein>
    <recommendedName>
        <fullName evidence="3">HTH luxR-type domain-containing protein</fullName>
    </recommendedName>
</protein>
<evidence type="ECO:0000313" key="5">
    <source>
        <dbReference type="Proteomes" id="UP000019225"/>
    </source>
</evidence>
<gene>
    <name evidence="4" type="ORF">KALB_8483</name>
</gene>
<accession>W5WUL1</accession>
<dbReference type="Gene3D" id="1.10.10.10">
    <property type="entry name" value="Winged helix-like DNA-binding domain superfamily/Winged helix DNA-binding domain"/>
    <property type="match status" value="1"/>
</dbReference>
<dbReference type="InterPro" id="IPR041664">
    <property type="entry name" value="AAA_16"/>
</dbReference>
<dbReference type="InterPro" id="IPR016032">
    <property type="entry name" value="Sig_transdc_resp-reg_C-effctor"/>
</dbReference>
<dbReference type="PRINTS" id="PR00038">
    <property type="entry name" value="HTHLUXR"/>
</dbReference>
<dbReference type="RefSeq" id="WP_025361625.1">
    <property type="nucleotide sequence ID" value="NZ_CP007155.1"/>
</dbReference>
<sequence length="956" mass="102073">MEGPGPWLGDPAPLAAVGRWRPLVGRAAELGKLEQAAARAFRLVELVGEPGIGKTRLLAEFVARVRRTGRLVLWGRAAAVERDVPFGPVVDALDDYIDERAAGGLSQAELRLLTGVFPALADGSRGERAASGAVRFRQYRAVRALLRSLARPPGLTIVLDDLHWADEPTIELIDYLVRHPLPDPVLIVLAYRPAQVSSRLTTALADAPQGQVCRVDLAPFTEAEADQLLAAEPSRTTRRRLHRRSGGNPFYLDALAQMVGAGEDPLPELPKSVHAALAAELFGLAAPASLVAQSAAVAGTEFEPALVACVAEIGEDQVLAALDELVARDLVRSVGWSGRFRFRHELVRHVAYGSAAAGWRHGAHTRLAEYLASVGASQVQRADHVLRSAKFGDTEAVQTLVGAARTAMSHAPASSVTWYEAALSLLSDGDEELPPRVQLQQELALSQGISGRLDQSRETLREVLRVLPPDQVSDRARAASFCAFLDYLQGEHELARHLLNAELGRQQDPHSAEATPLRMQLAMDLLLTGGGEDVRGLLADLPEGGDEGWTIPHSTLLAFQEAIDGNRFAAAQHVKHAADLLDVIGDEEFLSWLPAIYSLCWTEIATGRIASGLRHFTRAVDLARATGRVYLLAALLCGQACAYGLRGRIAEGQDALDEALDVARSFGYRSHGLLAGIACALSSWRGEHGAALRWGNQAVAETDPSRPWARALAHHHLLLAHVHASNPAACAALVAACGGPDLPEADPFTRLNCYYLLAACAAGQGDAELARDWARRAEEIADPRLELDVLFVELAGAHAASVEDPGRAAALALRAAESAEACGLALHQGAALLLAGTCLAKAARRDQAICQLRAAADLFSGCGASDLHSAAVREQRRLGIRVPTTGSRSKQRPHALSPREQDVAELVCSGLTNQQIAEKLVLSVRTVETHLTHIFAKLGVTNRAGVAGVLANQSTD</sequence>
<dbReference type="SUPFAM" id="SSF46894">
    <property type="entry name" value="C-terminal effector domain of the bipartite response regulators"/>
    <property type="match status" value="1"/>
</dbReference>
<dbReference type="AlphaFoldDB" id="W5WUL1"/>
<feature type="domain" description="HTH luxR-type" evidence="3">
    <location>
        <begin position="889"/>
        <end position="954"/>
    </location>
</feature>
<dbReference type="PATRIC" id="fig|1449976.3.peg.8518"/>
<reference evidence="4 5" key="1">
    <citation type="journal article" date="2014" name="BMC Genomics">
        <title>Complete genome sequence of producer of the glycopeptide antibiotic Aculeximycin Kutzneria albida DSM 43870T, a representative of minor genus of Pseudonocardiaceae.</title>
        <authorList>
            <person name="Rebets Y."/>
            <person name="Tokovenko B."/>
            <person name="Lushchyk I."/>
            <person name="Ruckert C."/>
            <person name="Zaburannyi N."/>
            <person name="Bechthold A."/>
            <person name="Kalinowski J."/>
            <person name="Luzhetskyy A."/>
        </authorList>
    </citation>
    <scope>NUCLEOTIDE SEQUENCE [LARGE SCALE GENOMIC DNA]</scope>
    <source>
        <strain evidence="4">DSM 43870</strain>
    </source>
</reference>
<dbReference type="SMART" id="SM00421">
    <property type="entry name" value="HTH_LUXR"/>
    <property type="match status" value="1"/>
</dbReference>
<dbReference type="PROSITE" id="PS00622">
    <property type="entry name" value="HTH_LUXR_1"/>
    <property type="match status" value="1"/>
</dbReference>
<dbReference type="KEGG" id="kal:KALB_8483"/>
<dbReference type="InterPro" id="IPR027417">
    <property type="entry name" value="P-loop_NTPase"/>
</dbReference>